<dbReference type="UniPathway" id="UPA00246"/>
<dbReference type="KEGG" id="tbw:NCTC13354_01153"/>
<sequence length="481" mass="55031">MKLQPHPDRLFPADPTTRDIARKLHDSIKDEPIISPHGHVPPEWLANDEPFKDPTSLLITPDHYVNRMLHNHGVDLALLGVGQKDFSEEESRKAFKLLFKHWWLYRGTPVKYWMENELYDYFDIRVRPSAETADQIYDQIAERLQEPEFRPRALYKRFPLSFIATTDDPVDDLRHHKKIKEDPDFDGEVRPTFRPDKYLEPAREDWPQLMEALANASGVDTTTWAGFNEAMENRRAYFKENGAISTDHSHADPGTARLSDAEAERIYKEALAGKVSKEDADALRRSMMYEQVRMASEDGLTMTLHPAVYRNHHRPTFERFGADVGCDIPTKTEFTENLQPALSDFGTSENLHLIPFTMDETVYSRELAPLAGFYPSVFIGVPWWFIDAPEAMARFRGAVTETAGFTRTSGFIDDTRAFLSIPARHDVARRIDSGYVAKLVAEHRLEMDEAEEVIKELVVGNPIRAFKLEGILGEQEGVIGK</sequence>
<dbReference type="AlphaFoldDB" id="A0A448PEX0"/>
<evidence type="ECO:0000256" key="2">
    <source>
        <dbReference type="ARBA" id="ARBA00004892"/>
    </source>
</evidence>
<dbReference type="EMBL" id="LR134476">
    <property type="protein sequence ID" value="VEI13438.1"/>
    <property type="molecule type" value="Genomic_DNA"/>
</dbReference>
<accession>A0A448PEX0</accession>
<evidence type="ECO:0000313" key="7">
    <source>
        <dbReference type="EMBL" id="VEI13438.1"/>
    </source>
</evidence>
<name>A0A448PEX0_9ACTO</name>
<comment type="similarity">
    <text evidence="3">Belongs to the metallo-dependent hydrolases superfamily. Uronate isomerase family.</text>
</comment>
<dbReference type="InterPro" id="IPR003766">
    <property type="entry name" value="Uronate_isomerase"/>
</dbReference>
<dbReference type="Gene3D" id="3.20.20.140">
    <property type="entry name" value="Metal-dependent hydrolases"/>
    <property type="match status" value="1"/>
</dbReference>
<evidence type="ECO:0000256" key="1">
    <source>
        <dbReference type="ARBA" id="ARBA00001165"/>
    </source>
</evidence>
<dbReference type="EC" id="5.3.1.12" evidence="4"/>
<dbReference type="NCBIfam" id="NF002794">
    <property type="entry name" value="PRK02925.1"/>
    <property type="match status" value="1"/>
</dbReference>
<dbReference type="SUPFAM" id="SSF51556">
    <property type="entry name" value="Metallo-dependent hydrolases"/>
    <property type="match status" value="1"/>
</dbReference>
<organism evidence="7 8">
    <name type="scientific">Trueperella bialowiezensis</name>
    <dbReference type="NCBI Taxonomy" id="312285"/>
    <lineage>
        <taxon>Bacteria</taxon>
        <taxon>Bacillati</taxon>
        <taxon>Actinomycetota</taxon>
        <taxon>Actinomycetes</taxon>
        <taxon>Actinomycetales</taxon>
        <taxon>Actinomycetaceae</taxon>
        <taxon>Trueperella</taxon>
    </lineage>
</organism>
<comment type="pathway">
    <text evidence="2">Carbohydrate metabolism; pentose and glucuronate interconversion.</text>
</comment>
<dbReference type="RefSeq" id="WP_126416551.1">
    <property type="nucleotide sequence ID" value="NZ_LR134476.1"/>
</dbReference>
<dbReference type="GO" id="GO:0008880">
    <property type="term" value="F:glucuronate isomerase activity"/>
    <property type="evidence" value="ECO:0007669"/>
    <property type="project" value="UniProtKB-EC"/>
</dbReference>
<dbReference type="Proteomes" id="UP000269542">
    <property type="component" value="Chromosome"/>
</dbReference>
<dbReference type="GO" id="GO:0019698">
    <property type="term" value="P:D-galacturonate catabolic process"/>
    <property type="evidence" value="ECO:0007669"/>
    <property type="project" value="TreeGrafter"/>
</dbReference>
<dbReference type="PANTHER" id="PTHR30068">
    <property type="entry name" value="URONATE ISOMERASE"/>
    <property type="match status" value="1"/>
</dbReference>
<reference evidence="7 8" key="1">
    <citation type="submission" date="2018-12" db="EMBL/GenBank/DDBJ databases">
        <authorList>
            <consortium name="Pathogen Informatics"/>
        </authorList>
    </citation>
    <scope>NUCLEOTIDE SEQUENCE [LARGE SCALE GENOMIC DNA]</scope>
    <source>
        <strain evidence="7 8">NCTC13354</strain>
    </source>
</reference>
<evidence type="ECO:0000256" key="4">
    <source>
        <dbReference type="ARBA" id="ARBA00012546"/>
    </source>
</evidence>
<keyword evidence="8" id="KW-1185">Reference proteome</keyword>
<dbReference type="Gene3D" id="1.10.2020.10">
    <property type="entry name" value="uronate isomerase, domain 2, chain A"/>
    <property type="match status" value="1"/>
</dbReference>
<dbReference type="InterPro" id="IPR032466">
    <property type="entry name" value="Metal_Hydrolase"/>
</dbReference>
<dbReference type="GO" id="GO:0042840">
    <property type="term" value="P:D-glucuronate catabolic process"/>
    <property type="evidence" value="ECO:0007669"/>
    <property type="project" value="TreeGrafter"/>
</dbReference>
<evidence type="ECO:0000313" key="8">
    <source>
        <dbReference type="Proteomes" id="UP000269542"/>
    </source>
</evidence>
<dbReference type="Pfam" id="PF02614">
    <property type="entry name" value="UxaC"/>
    <property type="match status" value="1"/>
</dbReference>
<protein>
    <recommendedName>
        <fullName evidence="5">Uronate isomerase</fullName>
        <ecNumber evidence="4">5.3.1.12</ecNumber>
    </recommendedName>
</protein>
<evidence type="ECO:0000256" key="5">
    <source>
        <dbReference type="ARBA" id="ARBA00020555"/>
    </source>
</evidence>
<keyword evidence="6 7" id="KW-0413">Isomerase</keyword>
<comment type="catalytic activity">
    <reaction evidence="1">
        <text>D-glucuronate = D-fructuronate</text>
        <dbReference type="Rhea" id="RHEA:13049"/>
        <dbReference type="ChEBI" id="CHEBI:58720"/>
        <dbReference type="ChEBI" id="CHEBI:59863"/>
        <dbReference type="EC" id="5.3.1.12"/>
    </reaction>
</comment>
<dbReference type="PANTHER" id="PTHR30068:SF4">
    <property type="entry name" value="URONATE ISOMERASE"/>
    <property type="match status" value="1"/>
</dbReference>
<proteinExistence type="inferred from homology"/>
<dbReference type="OrthoDB" id="9766564at2"/>
<gene>
    <name evidence="7" type="primary">uxaC</name>
    <name evidence="7" type="ORF">NCTC13354_01153</name>
</gene>
<evidence type="ECO:0000256" key="3">
    <source>
        <dbReference type="ARBA" id="ARBA00008397"/>
    </source>
</evidence>
<evidence type="ECO:0000256" key="6">
    <source>
        <dbReference type="ARBA" id="ARBA00023235"/>
    </source>
</evidence>